<dbReference type="EMBL" id="BPVZ01000079">
    <property type="protein sequence ID" value="GKV28320.1"/>
    <property type="molecule type" value="Genomic_DNA"/>
</dbReference>
<dbReference type="InterPro" id="IPR007930">
    <property type="entry name" value="DUF724"/>
</dbReference>
<evidence type="ECO:0000256" key="2">
    <source>
        <dbReference type="ARBA" id="ARBA00022604"/>
    </source>
</evidence>
<protein>
    <submittedName>
        <fullName evidence="5">Uncharacterized protein</fullName>
    </submittedName>
</protein>
<feature type="region of interest" description="Disordered" evidence="4">
    <location>
        <begin position="100"/>
        <end position="167"/>
    </location>
</feature>
<keyword evidence="1" id="KW-0813">Transport</keyword>
<evidence type="ECO:0000256" key="3">
    <source>
        <dbReference type="SAM" id="Coils"/>
    </source>
</evidence>
<comment type="caution">
    <text evidence="5">The sequence shown here is derived from an EMBL/GenBank/DDBJ whole genome shotgun (WGS) entry which is preliminary data.</text>
</comment>
<evidence type="ECO:0000256" key="1">
    <source>
        <dbReference type="ARBA" id="ARBA00022448"/>
    </source>
</evidence>
<keyword evidence="3" id="KW-0175">Coiled coil</keyword>
<feature type="region of interest" description="Disordered" evidence="4">
    <location>
        <begin position="1"/>
        <end position="64"/>
    </location>
</feature>
<dbReference type="AlphaFoldDB" id="A0AAV5KUM4"/>
<feature type="compositionally biased region" description="Low complexity" evidence="4">
    <location>
        <begin position="145"/>
        <end position="167"/>
    </location>
</feature>
<dbReference type="Pfam" id="PF05266">
    <property type="entry name" value="DUF724"/>
    <property type="match status" value="1"/>
</dbReference>
<organism evidence="5 6">
    <name type="scientific">Rubroshorea leprosula</name>
    <dbReference type="NCBI Taxonomy" id="152421"/>
    <lineage>
        <taxon>Eukaryota</taxon>
        <taxon>Viridiplantae</taxon>
        <taxon>Streptophyta</taxon>
        <taxon>Embryophyta</taxon>
        <taxon>Tracheophyta</taxon>
        <taxon>Spermatophyta</taxon>
        <taxon>Magnoliopsida</taxon>
        <taxon>eudicotyledons</taxon>
        <taxon>Gunneridae</taxon>
        <taxon>Pentapetalae</taxon>
        <taxon>rosids</taxon>
        <taxon>malvids</taxon>
        <taxon>Malvales</taxon>
        <taxon>Dipterocarpaceae</taxon>
        <taxon>Rubroshorea</taxon>
    </lineage>
</organism>
<keyword evidence="2" id="KW-0341">Growth regulation</keyword>
<evidence type="ECO:0000256" key="4">
    <source>
        <dbReference type="SAM" id="MobiDB-lite"/>
    </source>
</evidence>
<sequence>MADSKPSIFSSLSSSSPSPAMADSQPSNFSSSSSSSPSPAMADSSSSSSSPAMADSRPSMFSFHSYSSSSTAIADSQPFIFGTSPHLSSSSSPSTAMAGSGPFLFSSKSPSSTSRAQRMRKTKGARNQINAEPTSTQLATFSTKSSSSDSINSPIPNVSLPSSSSSVTKTLPELEKDSYLPLMVVSRILDGIPQDPHFYQLRNLSQLTRESLTSALDRVFEETVKQLYTLQVRDFWPKAKVLWKTMEDLQGMGYNVIVLRRRLVELTDVMVDLRQAKMRIKELRIKAEDHRLEKSRLKNIILNVQKMAEEEQERMLRLLTEAAKMEKELPNFDAEFVKLTMKPL</sequence>
<dbReference type="Proteomes" id="UP001054252">
    <property type="component" value="Unassembled WGS sequence"/>
</dbReference>
<proteinExistence type="predicted"/>
<feature type="compositionally biased region" description="Polar residues" evidence="4">
    <location>
        <begin position="125"/>
        <end position="144"/>
    </location>
</feature>
<keyword evidence="6" id="KW-1185">Reference proteome</keyword>
<feature type="compositionally biased region" description="Low complexity" evidence="4">
    <location>
        <begin position="100"/>
        <end position="114"/>
    </location>
</feature>
<accession>A0AAV5KUM4</accession>
<gene>
    <name evidence="5" type="ORF">SLEP1_g37390</name>
</gene>
<name>A0AAV5KUM4_9ROSI</name>
<evidence type="ECO:0000313" key="6">
    <source>
        <dbReference type="Proteomes" id="UP001054252"/>
    </source>
</evidence>
<evidence type="ECO:0000313" key="5">
    <source>
        <dbReference type="EMBL" id="GKV28320.1"/>
    </source>
</evidence>
<feature type="coiled-coil region" evidence="3">
    <location>
        <begin position="273"/>
        <end position="328"/>
    </location>
</feature>
<reference evidence="5 6" key="1">
    <citation type="journal article" date="2021" name="Commun. Biol.">
        <title>The genome of Shorea leprosula (Dipterocarpaceae) highlights the ecological relevance of drought in aseasonal tropical rainforests.</title>
        <authorList>
            <person name="Ng K.K.S."/>
            <person name="Kobayashi M.J."/>
            <person name="Fawcett J.A."/>
            <person name="Hatakeyama M."/>
            <person name="Paape T."/>
            <person name="Ng C.H."/>
            <person name="Ang C.C."/>
            <person name="Tnah L.H."/>
            <person name="Lee C.T."/>
            <person name="Nishiyama T."/>
            <person name="Sese J."/>
            <person name="O'Brien M.J."/>
            <person name="Copetti D."/>
            <person name="Mohd Noor M.I."/>
            <person name="Ong R.C."/>
            <person name="Putra M."/>
            <person name="Sireger I.Z."/>
            <person name="Indrioko S."/>
            <person name="Kosugi Y."/>
            <person name="Izuno A."/>
            <person name="Isagi Y."/>
            <person name="Lee S.L."/>
            <person name="Shimizu K.K."/>
        </authorList>
    </citation>
    <scope>NUCLEOTIDE SEQUENCE [LARGE SCALE GENOMIC DNA]</scope>
    <source>
        <strain evidence="5">214</strain>
    </source>
</reference>